<comment type="cofactor">
    <cofactor evidence="1">
        <name>Mn(2+)</name>
        <dbReference type="ChEBI" id="CHEBI:29035"/>
    </cofactor>
</comment>
<evidence type="ECO:0000256" key="11">
    <source>
        <dbReference type="ARBA" id="ARBA00022842"/>
    </source>
</evidence>
<dbReference type="UniPathway" id="UPA00378"/>
<comment type="similarity">
    <text evidence="5">Belongs to the STT3 family.</text>
</comment>
<evidence type="ECO:0000256" key="12">
    <source>
        <dbReference type="ARBA" id="ARBA00022989"/>
    </source>
</evidence>
<evidence type="ECO:0000256" key="7">
    <source>
        <dbReference type="ARBA" id="ARBA00022676"/>
    </source>
</evidence>
<dbReference type="BRENDA" id="2.4.99.18">
    <property type="organism ID" value="11925"/>
</dbReference>
<evidence type="ECO:0000313" key="21">
    <source>
        <dbReference type="EMBL" id="ABK14946.1"/>
    </source>
</evidence>
<evidence type="ECO:0000256" key="8">
    <source>
        <dbReference type="ARBA" id="ARBA00022679"/>
    </source>
</evidence>
<feature type="domain" description="Archaeal glycosylation protein B peripheral" evidence="19">
    <location>
        <begin position="633"/>
        <end position="724"/>
    </location>
</feature>
<evidence type="ECO:0000259" key="18">
    <source>
        <dbReference type="Pfam" id="PF02516"/>
    </source>
</evidence>
<dbReference type="EC" id="2.4.99.21" evidence="6"/>
<keyword evidence="22" id="KW-1185">Reference proteome</keyword>
<dbReference type="InterPro" id="IPR003674">
    <property type="entry name" value="Oligo_trans_STT3"/>
</dbReference>
<dbReference type="GO" id="GO:0046872">
    <property type="term" value="F:metal ion binding"/>
    <property type="evidence" value="ECO:0007669"/>
    <property type="project" value="UniProtKB-KW"/>
</dbReference>
<dbReference type="STRING" id="349307.Mthe_1164"/>
<comment type="catalytic activity">
    <reaction evidence="16">
        <text>an archaeal dolichyl phosphooligosaccharide + [protein]-L-asparagine = an archaeal dolichyl phosphate + a glycoprotein with the oligosaccharide chain attached by N-beta-D-glycosyl linkage to a protein L-asparagine.</text>
        <dbReference type="EC" id="2.4.99.21"/>
    </reaction>
</comment>
<feature type="transmembrane region" description="Helical" evidence="17">
    <location>
        <begin position="245"/>
        <end position="262"/>
    </location>
</feature>
<feature type="transmembrane region" description="Helical" evidence="17">
    <location>
        <begin position="146"/>
        <end position="164"/>
    </location>
</feature>
<evidence type="ECO:0000259" key="19">
    <source>
        <dbReference type="Pfam" id="PF18079"/>
    </source>
</evidence>
<dbReference type="GO" id="GO:0005886">
    <property type="term" value="C:plasma membrane"/>
    <property type="evidence" value="ECO:0007669"/>
    <property type="project" value="UniProtKB-SubCell"/>
</dbReference>
<dbReference type="InterPro" id="IPR054479">
    <property type="entry name" value="AglB-like_core"/>
</dbReference>
<dbReference type="HOGENOM" id="CLU_008803_0_0_2"/>
<feature type="transmembrane region" description="Helical" evidence="17">
    <location>
        <begin position="119"/>
        <end position="140"/>
    </location>
</feature>
<comment type="subcellular location">
    <subcellularLocation>
        <location evidence="3">Cell membrane</location>
        <topology evidence="3">Multi-pass membrane protein</topology>
    </subcellularLocation>
</comment>
<feature type="domain" description="Oligosaccharyl transferase STT3 N-terminal" evidence="18">
    <location>
        <begin position="49"/>
        <end position="440"/>
    </location>
</feature>
<dbReference type="InterPro" id="IPR048307">
    <property type="entry name" value="STT3_N"/>
</dbReference>
<dbReference type="KEGG" id="mtp:Mthe_1164"/>
<evidence type="ECO:0000256" key="2">
    <source>
        <dbReference type="ARBA" id="ARBA00001946"/>
    </source>
</evidence>
<keyword evidence="13 17" id="KW-0472">Membrane</keyword>
<feature type="transmembrane region" description="Helical" evidence="17">
    <location>
        <begin position="429"/>
        <end position="450"/>
    </location>
</feature>
<evidence type="ECO:0000256" key="14">
    <source>
        <dbReference type="ARBA" id="ARBA00023211"/>
    </source>
</evidence>
<dbReference type="AlphaFoldDB" id="A0B8C2"/>
<dbReference type="PANTHER" id="PTHR13872:SF1">
    <property type="entry name" value="DOLICHYL-DIPHOSPHOOLIGOSACCHARIDE--PROTEIN GLYCOSYLTRANSFERASE SUBUNIT STT3B"/>
    <property type="match status" value="1"/>
</dbReference>
<feature type="transmembrane region" description="Helical" evidence="17">
    <location>
        <begin position="268"/>
        <end position="286"/>
    </location>
</feature>
<evidence type="ECO:0000256" key="15">
    <source>
        <dbReference type="ARBA" id="ARBA00030679"/>
    </source>
</evidence>
<keyword evidence="12 17" id="KW-1133">Transmembrane helix</keyword>
<evidence type="ECO:0000256" key="5">
    <source>
        <dbReference type="ARBA" id="ARBA00010810"/>
    </source>
</evidence>
<comment type="pathway">
    <text evidence="4">Protein modification; protein glycosylation.</text>
</comment>
<comment type="cofactor">
    <cofactor evidence="2">
        <name>Mg(2+)</name>
        <dbReference type="ChEBI" id="CHEBI:18420"/>
    </cofactor>
</comment>
<dbReference type="Gene3D" id="2.60.40.3390">
    <property type="match status" value="1"/>
</dbReference>
<evidence type="ECO:0000259" key="20">
    <source>
        <dbReference type="Pfam" id="PF22627"/>
    </source>
</evidence>
<keyword evidence="7" id="KW-0328">Glycosyltransferase</keyword>
<dbReference type="InterPro" id="IPR041154">
    <property type="entry name" value="AglB_P1"/>
</dbReference>
<feature type="transmembrane region" description="Helical" evidence="17">
    <location>
        <begin position="351"/>
        <end position="370"/>
    </location>
</feature>
<evidence type="ECO:0000256" key="6">
    <source>
        <dbReference type="ARBA" id="ARBA00012602"/>
    </source>
</evidence>
<accession>A0B8C2</accession>
<dbReference type="CAZy" id="GT66">
    <property type="family name" value="Glycosyltransferase Family 66"/>
</dbReference>
<keyword evidence="14" id="KW-0464">Manganese</keyword>
<feature type="transmembrane region" description="Helical" evidence="17">
    <location>
        <begin position="176"/>
        <end position="198"/>
    </location>
</feature>
<evidence type="ECO:0000256" key="3">
    <source>
        <dbReference type="ARBA" id="ARBA00004651"/>
    </source>
</evidence>
<keyword evidence="11" id="KW-0460">Magnesium</keyword>
<evidence type="ECO:0000256" key="13">
    <source>
        <dbReference type="ARBA" id="ARBA00023136"/>
    </source>
</evidence>
<dbReference type="PANTHER" id="PTHR13872">
    <property type="entry name" value="DOLICHYL-DIPHOSPHOOLIGOSACCHARIDE--PROTEIN GLYCOSYLTRANSFERASE SUBUNIT"/>
    <property type="match status" value="1"/>
</dbReference>
<dbReference type="EMBL" id="CP000477">
    <property type="protein sequence ID" value="ABK14946.1"/>
    <property type="molecule type" value="Genomic_DNA"/>
</dbReference>
<reference evidence="21 22" key="1">
    <citation type="submission" date="2006-10" db="EMBL/GenBank/DDBJ databases">
        <title>Complete sequence of Methanosaeta thermophila PT.</title>
        <authorList>
            <consortium name="US DOE Joint Genome Institute"/>
            <person name="Copeland A."/>
            <person name="Lucas S."/>
            <person name="Lapidus A."/>
            <person name="Barry K."/>
            <person name="Detter J.C."/>
            <person name="Glavina del Rio T."/>
            <person name="Hammon N."/>
            <person name="Israni S."/>
            <person name="Pitluck S."/>
            <person name="Chain P."/>
            <person name="Malfatti S."/>
            <person name="Shin M."/>
            <person name="Vergez L."/>
            <person name="Schmutz J."/>
            <person name="Larimer F."/>
            <person name="Land M."/>
            <person name="Hauser L."/>
            <person name="Kyrpides N."/>
            <person name="Kim E."/>
            <person name="Smith K.S."/>
            <person name="Ingram-Smith C."/>
            <person name="Richardson P."/>
        </authorList>
    </citation>
    <scope>NUCLEOTIDE SEQUENCE [LARGE SCALE GENOMIC DNA]</scope>
    <source>
        <strain evidence="22">DSM 6194 / JCM 14653 / NBRC 101360 / PT</strain>
    </source>
</reference>
<evidence type="ECO:0000256" key="16">
    <source>
        <dbReference type="ARBA" id="ARBA00034066"/>
    </source>
</evidence>
<evidence type="ECO:0000256" key="4">
    <source>
        <dbReference type="ARBA" id="ARBA00004922"/>
    </source>
</evidence>
<gene>
    <name evidence="21" type="ordered locus">Mthe_1164</name>
</gene>
<dbReference type="NCBIfam" id="TIGR04154">
    <property type="entry name" value="archaeo_STT3"/>
    <property type="match status" value="1"/>
</dbReference>
<dbReference type="Proteomes" id="UP000000674">
    <property type="component" value="Chromosome"/>
</dbReference>
<dbReference type="Pfam" id="PF02516">
    <property type="entry name" value="STT3"/>
    <property type="match status" value="1"/>
</dbReference>
<proteinExistence type="inferred from homology"/>
<feature type="transmembrane region" description="Helical" evidence="17">
    <location>
        <begin position="377"/>
        <end position="393"/>
    </location>
</feature>
<evidence type="ECO:0000313" key="22">
    <source>
        <dbReference type="Proteomes" id="UP000000674"/>
    </source>
</evidence>
<keyword evidence="8 21" id="KW-0808">Transferase</keyword>
<dbReference type="InterPro" id="IPR026410">
    <property type="entry name" value="OlisacTrfase_arch"/>
</dbReference>
<feature type="transmembrane region" description="Helical" evidence="17">
    <location>
        <begin position="210"/>
        <end position="233"/>
    </location>
</feature>
<name>A0B8C2_METTP</name>
<evidence type="ECO:0000256" key="1">
    <source>
        <dbReference type="ARBA" id="ARBA00001936"/>
    </source>
</evidence>
<keyword evidence="10" id="KW-0479">Metal-binding</keyword>
<feature type="transmembrane region" description="Helical" evidence="17">
    <location>
        <begin position="28"/>
        <end position="48"/>
    </location>
</feature>
<protein>
    <recommendedName>
        <fullName evidence="6">dolichyl-phosphooligosaccharide-protein glycotransferase</fullName>
        <ecNumber evidence="6">2.4.99.21</ecNumber>
    </recommendedName>
    <alternativeName>
        <fullName evidence="15">Oligosaccharyl transferase</fullName>
    </alternativeName>
</protein>
<dbReference type="Gene3D" id="3.40.50.12610">
    <property type="match status" value="1"/>
</dbReference>
<evidence type="ECO:0000256" key="9">
    <source>
        <dbReference type="ARBA" id="ARBA00022692"/>
    </source>
</evidence>
<dbReference type="Pfam" id="PF18079">
    <property type="entry name" value="AglB_L1"/>
    <property type="match status" value="1"/>
</dbReference>
<evidence type="ECO:0000256" key="10">
    <source>
        <dbReference type="ARBA" id="ARBA00022723"/>
    </source>
</evidence>
<feature type="transmembrane region" description="Helical" evidence="17">
    <location>
        <begin position="399"/>
        <end position="417"/>
    </location>
</feature>
<feature type="transmembrane region" description="Helical" evidence="17">
    <location>
        <begin position="298"/>
        <end position="316"/>
    </location>
</feature>
<keyword evidence="9 17" id="KW-0812">Transmembrane</keyword>
<feature type="domain" description="AglB-like core" evidence="20">
    <location>
        <begin position="457"/>
        <end position="548"/>
    </location>
</feature>
<dbReference type="Pfam" id="PF22627">
    <property type="entry name" value="AglB_core-like"/>
    <property type="match status" value="1"/>
</dbReference>
<sequence length="736" mass="81765">MIRVNCSAFRPVFPRSHTPGGYMNRRDAALLATAVMLSLAIRLAPALYRGDTIFDGYDEYYHLRRIFYTFHHFPQTLWFDSYINYPHGLEITWPPLFDIAVAAIAHLVTPLIGDRSVEAVAAVISPILGGVLVVVVYAIAREVFDVKTALVSAFLLAVCPYSVIRTSFGSPDHHSLEILLFSLIVLLLLYTIRGGYIWSICAGIAVAALAYTWAGAPIYLLIIPSFAVLRAILSLRGNSAFDYRPLLVCLAVASVLVLPFGFSSWLHVSFLSIIIITAIVLLTTIIEKLALRKDLPWIVLPASLFAVALIIIFINYSRIQSAVVYLIGGGMTGKIAEAEPLFVNTDPFTPLILWLLLYILGAAVLLYETVASVSRDARLLLLIWAVLALALTFGQKRFIYVSSTVGPILMALLLIRAIIWTRSYPSRRFIAGAALAIMIFLPIMDLPGIVSSEPAITQDWVESLQWLRNSTPQTSYFDEPFQVPEYSVMCWWDYGNWIVYIGERPVVANNFQTGVLEGSRFFLSEDEESALEILNERRARYVITDLTMIYGKLQAICSWLGEDPSSYQMIYTKNGMVVVHNLERLNRTMLTGLHLDDCSYMEHFRLIHESRSFAGPYGGRLAAMVKIFECVPGAVIRGSARDDTIVVAVLNLSSNLGRPFQYVNYAVPRNGSYEIRVPYSTEGAYGIKAAGPYQIVEITPATDGWGDVTLVNVTEEDVLKGRIVELGAPLSAVPEP</sequence>
<organism evidence="21 22">
    <name type="scientific">Methanothrix thermoacetophila (strain DSM 6194 / JCM 14653 / NBRC 101360 / PT)</name>
    <name type="common">Methanosaeta thermophila</name>
    <dbReference type="NCBI Taxonomy" id="349307"/>
    <lineage>
        <taxon>Archaea</taxon>
        <taxon>Methanobacteriati</taxon>
        <taxon>Methanobacteriota</taxon>
        <taxon>Stenosarchaea group</taxon>
        <taxon>Methanomicrobia</taxon>
        <taxon>Methanotrichales</taxon>
        <taxon>Methanotrichaceae</taxon>
        <taxon>Methanothrix</taxon>
    </lineage>
</organism>
<evidence type="ECO:0000256" key="17">
    <source>
        <dbReference type="SAM" id="Phobius"/>
    </source>
</evidence>
<dbReference type="GO" id="GO:0004576">
    <property type="term" value="F:oligosaccharyl transferase activity"/>
    <property type="evidence" value="ECO:0007669"/>
    <property type="project" value="InterPro"/>
</dbReference>